<feature type="region of interest" description="Disordered" evidence="1">
    <location>
        <begin position="62"/>
        <end position="310"/>
    </location>
</feature>
<evidence type="ECO:0000256" key="1">
    <source>
        <dbReference type="SAM" id="MobiDB-lite"/>
    </source>
</evidence>
<feature type="compositionally biased region" description="Basic residues" evidence="1">
    <location>
        <begin position="105"/>
        <end position="122"/>
    </location>
</feature>
<dbReference type="Proteomes" id="UP000694429">
    <property type="component" value="Chromosome 24"/>
</dbReference>
<dbReference type="Ensembl" id="ENSCAFT00030047095.1">
    <property type="protein sequence ID" value="ENSCAFP00030041170.1"/>
    <property type="gene ID" value="ENSCAFG00030025499.1"/>
</dbReference>
<proteinExistence type="predicted"/>
<evidence type="ECO:0000313" key="4">
    <source>
        <dbReference type="Proteomes" id="UP000002254"/>
    </source>
</evidence>
<name>A0A8C0PHN0_CANLF</name>
<reference evidence="3" key="3">
    <citation type="submission" date="2025-05" db="UniProtKB">
        <authorList>
            <consortium name="Ensembl"/>
        </authorList>
    </citation>
    <scope>IDENTIFICATION</scope>
</reference>
<organism evidence="3 5">
    <name type="scientific">Canis lupus familiaris</name>
    <name type="common">Dog</name>
    <name type="synonym">Canis familiaris</name>
    <dbReference type="NCBI Taxonomy" id="9615"/>
    <lineage>
        <taxon>Eukaryota</taxon>
        <taxon>Metazoa</taxon>
        <taxon>Chordata</taxon>
        <taxon>Craniata</taxon>
        <taxon>Vertebrata</taxon>
        <taxon>Euteleostomi</taxon>
        <taxon>Mammalia</taxon>
        <taxon>Eutheria</taxon>
        <taxon>Laurasiatheria</taxon>
        <taxon>Carnivora</taxon>
        <taxon>Caniformia</taxon>
        <taxon>Canidae</taxon>
        <taxon>Canis</taxon>
    </lineage>
</organism>
<evidence type="ECO:0000313" key="5">
    <source>
        <dbReference type="Proteomes" id="UP000694429"/>
    </source>
</evidence>
<dbReference type="AlphaFoldDB" id="A0A8C0PHN0"/>
<reference evidence="2 4" key="1">
    <citation type="journal article" date="2005" name="Nature">
        <title>Genome sequence, comparative analysis and haplotype structure of the domestic dog.</title>
        <authorList>
            <consortium name="Broad Sequencing Platform"/>
            <person name="Lindblad-Toh K."/>
            <person name="Wade C.M."/>
            <person name="Mikkelsen T.S."/>
            <person name="Karlsson E.K."/>
            <person name="Jaffe D.B."/>
            <person name="Kamal M."/>
            <person name="Clamp M."/>
            <person name="Chang J.L."/>
            <person name="Kulbokas E.J. III"/>
            <person name="Zody M.C."/>
            <person name="Mauceli E."/>
            <person name="Xie X."/>
            <person name="Breen M."/>
            <person name="Wayne R.K."/>
            <person name="Ostrander E.A."/>
            <person name="Ponting C.P."/>
            <person name="Galibert F."/>
            <person name="Smith D.R."/>
            <person name="DeJong P.J."/>
            <person name="Kirkness E."/>
            <person name="Alvarez P."/>
            <person name="Biagi T."/>
            <person name="Brockman W."/>
            <person name="Butler J."/>
            <person name="Chin C.W."/>
            <person name="Cook A."/>
            <person name="Cuff J."/>
            <person name="Daly M.J."/>
            <person name="DeCaprio D."/>
            <person name="Gnerre S."/>
            <person name="Grabherr M."/>
            <person name="Kellis M."/>
            <person name="Kleber M."/>
            <person name="Bardeleben C."/>
            <person name="Goodstadt L."/>
            <person name="Heger A."/>
            <person name="Hitte C."/>
            <person name="Kim L."/>
            <person name="Koepfli K.P."/>
            <person name="Parker H.G."/>
            <person name="Pollinger J.P."/>
            <person name="Searle S.M."/>
            <person name="Sutter N.B."/>
            <person name="Thomas R."/>
            <person name="Webber C."/>
            <person name="Baldwin J."/>
            <person name="Abebe A."/>
            <person name="Abouelleil A."/>
            <person name="Aftuck L."/>
            <person name="Ait-Zahra M."/>
            <person name="Aldredge T."/>
            <person name="Allen N."/>
            <person name="An P."/>
            <person name="Anderson S."/>
            <person name="Antoine C."/>
            <person name="Arachchi H."/>
            <person name="Aslam A."/>
            <person name="Ayotte L."/>
            <person name="Bachantsang P."/>
            <person name="Barry A."/>
            <person name="Bayul T."/>
            <person name="Benamara M."/>
            <person name="Berlin A."/>
            <person name="Bessette D."/>
            <person name="Blitshteyn B."/>
            <person name="Bloom T."/>
            <person name="Blye J."/>
            <person name="Boguslavskiy L."/>
            <person name="Bonnet C."/>
            <person name="Boukhgalter B."/>
            <person name="Brown A."/>
            <person name="Cahill P."/>
            <person name="Calixte N."/>
            <person name="Camarata J."/>
            <person name="Cheshatsang Y."/>
            <person name="Chu J."/>
            <person name="Citroen M."/>
            <person name="Collymore A."/>
            <person name="Cooke P."/>
            <person name="Dawoe T."/>
            <person name="Daza R."/>
            <person name="Decktor K."/>
            <person name="DeGray S."/>
            <person name="Dhargay N."/>
            <person name="Dooley K."/>
            <person name="Dooley K."/>
            <person name="Dorje P."/>
            <person name="Dorjee K."/>
            <person name="Dorris L."/>
            <person name="Duffey N."/>
            <person name="Dupes A."/>
            <person name="Egbiremolen O."/>
            <person name="Elong R."/>
            <person name="Falk J."/>
            <person name="Farina A."/>
            <person name="Faro S."/>
            <person name="Ferguson D."/>
            <person name="Ferreira P."/>
            <person name="Fisher S."/>
            <person name="FitzGerald M."/>
            <person name="Foley K."/>
            <person name="Foley C."/>
            <person name="Franke A."/>
            <person name="Friedrich D."/>
            <person name="Gage D."/>
            <person name="Garber M."/>
            <person name="Gearin G."/>
            <person name="Giannoukos G."/>
            <person name="Goode T."/>
            <person name="Goyette A."/>
            <person name="Graham J."/>
            <person name="Grandbois E."/>
            <person name="Gyaltsen K."/>
            <person name="Hafez N."/>
            <person name="Hagopian D."/>
            <person name="Hagos B."/>
            <person name="Hall J."/>
            <person name="Healy C."/>
            <person name="Hegarty R."/>
            <person name="Honan T."/>
            <person name="Horn A."/>
            <person name="Houde N."/>
            <person name="Hughes L."/>
            <person name="Hunnicutt L."/>
            <person name="Husby M."/>
            <person name="Jester B."/>
            <person name="Jones C."/>
            <person name="Kamat A."/>
            <person name="Kanga B."/>
            <person name="Kells C."/>
            <person name="Khazanovich D."/>
            <person name="Kieu A.C."/>
            <person name="Kisner P."/>
            <person name="Kumar M."/>
            <person name="Lance K."/>
            <person name="Landers T."/>
            <person name="Lara M."/>
            <person name="Lee W."/>
            <person name="Leger J.P."/>
            <person name="Lennon N."/>
            <person name="Leuper L."/>
            <person name="LeVine S."/>
            <person name="Liu J."/>
            <person name="Liu X."/>
            <person name="Lokyitsang Y."/>
            <person name="Lokyitsang T."/>
            <person name="Lui A."/>
            <person name="Macdonald J."/>
            <person name="Major J."/>
            <person name="Marabella R."/>
            <person name="Maru K."/>
            <person name="Matthews C."/>
            <person name="McDonough S."/>
            <person name="Mehta T."/>
            <person name="Meldrim J."/>
            <person name="Melnikov A."/>
            <person name="Meneus L."/>
            <person name="Mihalev A."/>
            <person name="Mihova T."/>
            <person name="Miller K."/>
            <person name="Mittelman R."/>
            <person name="Mlenga V."/>
            <person name="Mulrain L."/>
            <person name="Munson G."/>
            <person name="Navidi A."/>
            <person name="Naylor J."/>
            <person name="Nguyen T."/>
            <person name="Nguyen N."/>
            <person name="Nguyen C."/>
            <person name="Nguyen T."/>
            <person name="Nicol R."/>
            <person name="Norbu N."/>
            <person name="Norbu C."/>
            <person name="Novod N."/>
            <person name="Nyima T."/>
            <person name="Olandt P."/>
            <person name="O'Neill B."/>
            <person name="O'Neill K."/>
            <person name="Osman S."/>
            <person name="Oyono L."/>
            <person name="Patti C."/>
            <person name="Perrin D."/>
            <person name="Phunkhang P."/>
            <person name="Pierre F."/>
            <person name="Priest M."/>
            <person name="Rachupka A."/>
            <person name="Raghuraman S."/>
            <person name="Rameau R."/>
            <person name="Ray V."/>
            <person name="Raymond C."/>
            <person name="Rege F."/>
            <person name="Rise C."/>
            <person name="Rogers J."/>
            <person name="Rogov P."/>
            <person name="Sahalie J."/>
            <person name="Settipalli S."/>
            <person name="Sharpe T."/>
            <person name="Shea T."/>
            <person name="Sheehan M."/>
            <person name="Sherpa N."/>
            <person name="Shi J."/>
            <person name="Shih D."/>
            <person name="Sloan J."/>
            <person name="Smith C."/>
            <person name="Sparrow T."/>
            <person name="Stalker J."/>
            <person name="Stange-Thomann N."/>
            <person name="Stavropoulos S."/>
            <person name="Stone C."/>
            <person name="Stone S."/>
            <person name="Sykes S."/>
            <person name="Tchuinga P."/>
            <person name="Tenzing P."/>
            <person name="Tesfaye S."/>
            <person name="Thoulutsang D."/>
            <person name="Thoulutsang Y."/>
            <person name="Topham K."/>
            <person name="Topping I."/>
            <person name="Tsamla T."/>
            <person name="Vassiliev H."/>
            <person name="Venkataraman V."/>
            <person name="Vo A."/>
            <person name="Wangchuk T."/>
            <person name="Wangdi T."/>
            <person name="Weiand M."/>
            <person name="Wilkinson J."/>
            <person name="Wilson A."/>
            <person name="Yadav S."/>
            <person name="Yang S."/>
            <person name="Yang X."/>
            <person name="Young G."/>
            <person name="Yu Q."/>
            <person name="Zainoun J."/>
            <person name="Zembek L."/>
            <person name="Zimmer A."/>
            <person name="Lander E.S."/>
        </authorList>
    </citation>
    <scope>NUCLEOTIDE SEQUENCE [LARGE SCALE GENOMIC DNA]</scope>
    <source>
        <strain evidence="2">Boxer</strain>
    </source>
</reference>
<feature type="compositionally biased region" description="Low complexity" evidence="1">
    <location>
        <begin position="91"/>
        <end position="104"/>
    </location>
</feature>
<dbReference type="Proteomes" id="UP000002254">
    <property type="component" value="Chromosome 24"/>
</dbReference>
<accession>A0A8C0PHN0</accession>
<feature type="compositionally biased region" description="Basic and acidic residues" evidence="1">
    <location>
        <begin position="237"/>
        <end position="247"/>
    </location>
</feature>
<evidence type="ECO:0000313" key="2">
    <source>
        <dbReference type="Ensembl" id="ENSCAFP00000058654.1"/>
    </source>
</evidence>
<feature type="compositionally biased region" description="Low complexity" evidence="1">
    <location>
        <begin position="218"/>
        <end position="230"/>
    </location>
</feature>
<dbReference type="Ensembl" id="ENSCAFT00000063612.2">
    <property type="protein sequence ID" value="ENSCAFP00000058654.1"/>
    <property type="gene ID" value="ENSCAFG00000046688.2"/>
</dbReference>
<accession>A0A8P0TAP6</accession>
<feature type="compositionally biased region" description="Gly residues" evidence="1">
    <location>
        <begin position="181"/>
        <end position="190"/>
    </location>
</feature>
<feature type="region of interest" description="Disordered" evidence="1">
    <location>
        <begin position="322"/>
        <end position="371"/>
    </location>
</feature>
<sequence>MALYRSSMNMGAELCLPWRCGRGRWGKPRIERISRCISRRSWLRRRRWMKLECTSLSRLKSARAERSRSRGAQSATKLRGAAAQGERTCIAPALRATRAPGPRLRAPRRPRWRRGAGGRPRRSVTCCRRAPLRPRQTWPLPGRLRSARTPAPRSALAPGPLAPHSPGRTAGLGNRLEGASGRAGGRGGGRGWEEQPADPGAAERAPGRRRAAAGGGRASAPSSRSARALPSGGGDPRSSELRRREQGPRAAPPAARALDRTRGRLGSPRLVRARAWEEEAEDGLPGAPPAPAASHLPSAPPSPQLRPMGSFIPSTALYKYLPSAHGVPGARPSAAGMRTGESEPALASPGSRSGQGGRRPERPVGFVLGLR</sequence>
<evidence type="ECO:0000313" key="3">
    <source>
        <dbReference type="Ensembl" id="ENSCAFP00030041170.1"/>
    </source>
</evidence>
<protein>
    <submittedName>
        <fullName evidence="3">Uncharacterized protein</fullName>
    </submittedName>
</protein>
<reference evidence="3" key="2">
    <citation type="submission" date="2019-03" db="EMBL/GenBank/DDBJ databases">
        <authorList>
            <person name="Warren W.C."/>
            <person name="Johnson G.S."/>
        </authorList>
    </citation>
    <scope>NUCLEOTIDE SEQUENCE [LARGE SCALE GENOMIC DNA]</scope>
    <source>
        <strain evidence="3">Basenji</strain>
    </source>
</reference>